<dbReference type="KEGG" id="pda:103701538"/>
<reference evidence="4" key="2">
    <citation type="submission" date="2025-08" db="UniProtKB">
        <authorList>
            <consortium name="RefSeq"/>
        </authorList>
    </citation>
    <scope>IDENTIFICATION</scope>
    <source>
        <tissue evidence="4">Young leaves</tissue>
    </source>
</reference>
<feature type="repeat" description="PPR" evidence="2">
    <location>
        <begin position="508"/>
        <end position="542"/>
    </location>
</feature>
<protein>
    <submittedName>
        <fullName evidence="4">Pentatricopeptide repeat-containing protein At1g74400</fullName>
    </submittedName>
</protein>
<dbReference type="PANTHER" id="PTHR47926:SF347">
    <property type="entry name" value="PENTATRICOPEPTIDE REPEAT-CONTAINING PROTEIN"/>
    <property type="match status" value="1"/>
</dbReference>
<feature type="repeat" description="PPR" evidence="2">
    <location>
        <begin position="477"/>
        <end position="507"/>
    </location>
</feature>
<reference evidence="3" key="1">
    <citation type="journal article" date="2019" name="Nat. Commun.">
        <title>Genome-wide association mapping of date palm fruit traits.</title>
        <authorList>
            <person name="Hazzouri K.M."/>
            <person name="Gros-Balthazard M."/>
            <person name="Flowers J.M."/>
            <person name="Copetti D."/>
            <person name="Lemansour A."/>
            <person name="Lebrun M."/>
            <person name="Masmoudi K."/>
            <person name="Ferrand S."/>
            <person name="Dhar M.I."/>
            <person name="Fresquez Z.A."/>
            <person name="Rosas U."/>
            <person name="Zhang J."/>
            <person name="Talag J."/>
            <person name="Lee S."/>
            <person name="Kudrna D."/>
            <person name="Powell R.F."/>
            <person name="Leitch I.J."/>
            <person name="Krueger R.R."/>
            <person name="Wing R.A."/>
            <person name="Amiri K.M.A."/>
            <person name="Purugganan M.D."/>
        </authorList>
    </citation>
    <scope>NUCLEOTIDE SEQUENCE [LARGE SCALE GENOMIC DNA]</scope>
    <source>
        <strain evidence="3">cv. Khalas</strain>
    </source>
</reference>
<keyword evidence="1" id="KW-0677">Repeat</keyword>
<evidence type="ECO:0000313" key="4">
    <source>
        <dbReference type="RefSeq" id="XP_008781846.3"/>
    </source>
</evidence>
<dbReference type="Pfam" id="PF13812">
    <property type="entry name" value="PPR_3"/>
    <property type="match status" value="1"/>
</dbReference>
<feature type="repeat" description="PPR" evidence="2">
    <location>
        <begin position="407"/>
        <end position="441"/>
    </location>
</feature>
<dbReference type="InterPro" id="IPR002885">
    <property type="entry name" value="PPR_rpt"/>
</dbReference>
<dbReference type="GO" id="GO:0009451">
    <property type="term" value="P:RNA modification"/>
    <property type="evidence" value="ECO:0007669"/>
    <property type="project" value="InterPro"/>
</dbReference>
<dbReference type="GO" id="GO:0003723">
    <property type="term" value="F:RNA binding"/>
    <property type="evidence" value="ECO:0007669"/>
    <property type="project" value="InterPro"/>
</dbReference>
<dbReference type="FunFam" id="1.25.40.10:FF:000090">
    <property type="entry name" value="Pentatricopeptide repeat-containing protein, chloroplastic"/>
    <property type="match status" value="1"/>
</dbReference>
<evidence type="ECO:0000313" key="3">
    <source>
        <dbReference type="Proteomes" id="UP000228380"/>
    </source>
</evidence>
<keyword evidence="3" id="KW-1185">Reference proteome</keyword>
<dbReference type="NCBIfam" id="TIGR00756">
    <property type="entry name" value="PPR"/>
    <property type="match status" value="5"/>
</dbReference>
<dbReference type="InterPro" id="IPR046960">
    <property type="entry name" value="PPR_At4g14850-like_plant"/>
</dbReference>
<evidence type="ECO:0000256" key="1">
    <source>
        <dbReference type="ARBA" id="ARBA00022737"/>
    </source>
</evidence>
<dbReference type="AlphaFoldDB" id="A0A8B7BN01"/>
<feature type="repeat" description="PPR" evidence="2">
    <location>
        <begin position="306"/>
        <end position="340"/>
    </location>
</feature>
<dbReference type="Pfam" id="PF01535">
    <property type="entry name" value="PPR"/>
    <property type="match status" value="2"/>
</dbReference>
<dbReference type="Gene3D" id="1.25.40.10">
    <property type="entry name" value="Tetratricopeptide repeat domain"/>
    <property type="match status" value="4"/>
</dbReference>
<dbReference type="PANTHER" id="PTHR47926">
    <property type="entry name" value="PENTATRICOPEPTIDE REPEAT-CONTAINING PROTEIN"/>
    <property type="match status" value="1"/>
</dbReference>
<proteinExistence type="predicted"/>
<dbReference type="FunFam" id="1.25.40.10:FF:000031">
    <property type="entry name" value="Pentatricopeptide repeat-containing protein mitochondrial"/>
    <property type="match status" value="1"/>
</dbReference>
<dbReference type="FunFam" id="1.25.40.10:FF:000344">
    <property type="entry name" value="Pentatricopeptide repeat-containing protein"/>
    <property type="match status" value="1"/>
</dbReference>
<dbReference type="InterPro" id="IPR011990">
    <property type="entry name" value="TPR-like_helical_dom_sf"/>
</dbReference>
<dbReference type="GeneID" id="103701538"/>
<dbReference type="PROSITE" id="PS51375">
    <property type="entry name" value="PPR"/>
    <property type="match status" value="4"/>
</dbReference>
<dbReference type="Proteomes" id="UP000228380">
    <property type="component" value="Chromosome 8"/>
</dbReference>
<accession>A0A8B7BN01</accession>
<dbReference type="OrthoDB" id="736185at2759"/>
<evidence type="ECO:0000256" key="2">
    <source>
        <dbReference type="PROSITE-ProRule" id="PRU00708"/>
    </source>
</evidence>
<dbReference type="Pfam" id="PF13041">
    <property type="entry name" value="PPR_2"/>
    <property type="match status" value="3"/>
</dbReference>
<name>A0A8B7BN01_PHODC</name>
<sequence>MPGCIPKQQRKPAFLPSMNAAIHTKLRHPFLHLLHQNSSLLSTHLLLQLHSHLVTTGLIADQSILLKLFHLCACKPSLLDHATLLFNSIEQPDAATWHAMIRRHASGGNPHRSLHLLRNLQWSVNGKMPSFALDLFTFASAVKACGRLMAIREGKSIHCQVLRRGLESNLNVQNTLIHFYSSSANSIGSACNLFDGISCRTIVTINCMLSGLLKRNFFWMGLSLFNKMLDGCLGEELSPNDVTLVILIGACAEYGNLSIGRSLHAFCCKSFGCSMISVGNALIDMYASFGCIKDAEDLFHAMPERDLVSWNSLIAGYRKNDDADKAISLFEEMRSQGVEGDRVTLVSLISACAQSKNLEMGDWIHAYLRRRVNNIPVPVATALINMYSKCRKIEIARKIFDEMPTRNIVSWNSIILAYVENGLSNEAVNLFERIQVEKLIPDEVTMLGVISACQNLKAFDDGDRILSDIQQNGLAGSTVLCNALIDMYAKFGRMDRAERIFSMMPKRDVISWTSVIVGYAISGRGREALEVFQQMRDARAEPNSITFIGVLSACDHTGLVDDGINMYRIMCQDYSLKPEIEHCGCMVDMFARAGLLEEADDFVKNMPIEPNAVIWRMLIGACRVHGEVVLGASLVDRLIQLKKFYDPEDYVISSNTFAESGRWDDVLLARRLIGAQAFLRTPGISSVTGVTE</sequence>
<dbReference type="RefSeq" id="XP_008781846.3">
    <property type="nucleotide sequence ID" value="XM_008783624.3"/>
</dbReference>
<organism evidence="3 4">
    <name type="scientific">Phoenix dactylifera</name>
    <name type="common">Date palm</name>
    <dbReference type="NCBI Taxonomy" id="42345"/>
    <lineage>
        <taxon>Eukaryota</taxon>
        <taxon>Viridiplantae</taxon>
        <taxon>Streptophyta</taxon>
        <taxon>Embryophyta</taxon>
        <taxon>Tracheophyta</taxon>
        <taxon>Spermatophyta</taxon>
        <taxon>Magnoliopsida</taxon>
        <taxon>Liliopsida</taxon>
        <taxon>Arecaceae</taxon>
        <taxon>Coryphoideae</taxon>
        <taxon>Phoeniceae</taxon>
        <taxon>Phoenix</taxon>
    </lineage>
</organism>
<gene>
    <name evidence="4" type="primary">LOC103701538</name>
</gene>